<dbReference type="GO" id="GO:0015109">
    <property type="term" value="F:chromate transmembrane transporter activity"/>
    <property type="evidence" value="ECO:0007669"/>
    <property type="project" value="InterPro"/>
</dbReference>
<dbReference type="NCBIfam" id="TIGR00937">
    <property type="entry name" value="2A51"/>
    <property type="match status" value="1"/>
</dbReference>
<feature type="transmembrane region" description="Helical" evidence="7">
    <location>
        <begin position="326"/>
        <end position="350"/>
    </location>
</feature>
<comment type="caution">
    <text evidence="8">The sequence shown here is derived from an EMBL/GenBank/DDBJ whole genome shotgun (WGS) entry which is preliminary data.</text>
</comment>
<keyword evidence="3" id="KW-1003">Cell membrane</keyword>
<name>A0AA42HUT2_9BURK</name>
<feature type="transmembrane region" description="Helical" evidence="7">
    <location>
        <begin position="156"/>
        <end position="189"/>
    </location>
</feature>
<comment type="similarity">
    <text evidence="2">Belongs to the chromate ion transporter (CHR) (TC 2.A.51) family.</text>
</comment>
<keyword evidence="6 7" id="KW-0472">Membrane</keyword>
<feature type="transmembrane region" description="Helical" evidence="7">
    <location>
        <begin position="379"/>
        <end position="395"/>
    </location>
</feature>
<evidence type="ECO:0000256" key="1">
    <source>
        <dbReference type="ARBA" id="ARBA00004651"/>
    </source>
</evidence>
<evidence type="ECO:0000256" key="5">
    <source>
        <dbReference type="ARBA" id="ARBA00022989"/>
    </source>
</evidence>
<reference evidence="8" key="1">
    <citation type="submission" date="2022-09" db="EMBL/GenBank/DDBJ databases">
        <title>Intensive care unit water sources are persistently colonized with multi-drug resistant bacteria and are the site of extensive horizontal gene transfer of antibiotic resistance genes.</title>
        <authorList>
            <person name="Diorio-Toth L."/>
        </authorList>
    </citation>
    <scope>NUCLEOTIDE SEQUENCE</scope>
    <source>
        <strain evidence="8">GD04130</strain>
    </source>
</reference>
<feature type="transmembrane region" description="Helical" evidence="7">
    <location>
        <begin position="91"/>
        <end position="114"/>
    </location>
</feature>
<organism evidence="8 9">
    <name type="scientific">Comamonas aquatica</name>
    <dbReference type="NCBI Taxonomy" id="225991"/>
    <lineage>
        <taxon>Bacteria</taxon>
        <taxon>Pseudomonadati</taxon>
        <taxon>Pseudomonadota</taxon>
        <taxon>Betaproteobacteria</taxon>
        <taxon>Burkholderiales</taxon>
        <taxon>Comamonadaceae</taxon>
        <taxon>Comamonas</taxon>
    </lineage>
</organism>
<accession>A0AA42HUT2</accession>
<comment type="subcellular location">
    <subcellularLocation>
        <location evidence="1">Cell membrane</location>
        <topology evidence="1">Multi-pass membrane protein</topology>
    </subcellularLocation>
</comment>
<evidence type="ECO:0000256" key="6">
    <source>
        <dbReference type="ARBA" id="ARBA00023136"/>
    </source>
</evidence>
<feature type="transmembrane region" description="Helical" evidence="7">
    <location>
        <begin position="264"/>
        <end position="286"/>
    </location>
</feature>
<dbReference type="InterPro" id="IPR003370">
    <property type="entry name" value="Chromate_transpt"/>
</dbReference>
<dbReference type="GO" id="GO:0005886">
    <property type="term" value="C:plasma membrane"/>
    <property type="evidence" value="ECO:0007669"/>
    <property type="project" value="UniProtKB-SubCell"/>
</dbReference>
<evidence type="ECO:0000313" key="9">
    <source>
        <dbReference type="Proteomes" id="UP001158297"/>
    </source>
</evidence>
<protein>
    <submittedName>
        <fullName evidence="8">Chromate transporter</fullName>
    </submittedName>
</protein>
<keyword evidence="5 7" id="KW-1133">Transmembrane helix</keyword>
<feature type="transmembrane region" description="Helical" evidence="7">
    <location>
        <begin position="230"/>
        <end position="252"/>
    </location>
</feature>
<dbReference type="EMBL" id="JAODZU010000025">
    <property type="protein sequence ID" value="MDH0364723.1"/>
    <property type="molecule type" value="Genomic_DNA"/>
</dbReference>
<dbReference type="PANTHER" id="PTHR33567">
    <property type="entry name" value="CHROMATE ION TRANSPORTER (EUROFUNG)"/>
    <property type="match status" value="1"/>
</dbReference>
<dbReference type="AlphaFoldDB" id="A0AA42HUT2"/>
<evidence type="ECO:0000256" key="3">
    <source>
        <dbReference type="ARBA" id="ARBA00022475"/>
    </source>
</evidence>
<evidence type="ECO:0000256" key="4">
    <source>
        <dbReference type="ARBA" id="ARBA00022692"/>
    </source>
</evidence>
<proteinExistence type="inferred from homology"/>
<feature type="transmembrane region" description="Helical" evidence="7">
    <location>
        <begin position="65"/>
        <end position="85"/>
    </location>
</feature>
<keyword evidence="4 7" id="KW-0812">Transmembrane</keyword>
<evidence type="ECO:0000256" key="7">
    <source>
        <dbReference type="SAM" id="Phobius"/>
    </source>
</evidence>
<gene>
    <name evidence="8" type="ORF">N7330_16925</name>
</gene>
<dbReference type="RefSeq" id="WP_046987169.1">
    <property type="nucleotide sequence ID" value="NZ_JAODZU010000025.1"/>
</dbReference>
<feature type="transmembrane region" description="Helical" evidence="7">
    <location>
        <begin position="20"/>
        <end position="44"/>
    </location>
</feature>
<dbReference type="PIRSF" id="PIRSF004810">
    <property type="entry name" value="ChrA"/>
    <property type="match status" value="1"/>
</dbReference>
<evidence type="ECO:0000256" key="2">
    <source>
        <dbReference type="ARBA" id="ARBA00005262"/>
    </source>
</evidence>
<feature type="transmembrane region" description="Helical" evidence="7">
    <location>
        <begin position="292"/>
        <end position="314"/>
    </location>
</feature>
<dbReference type="InterPro" id="IPR014047">
    <property type="entry name" value="Chr_Tranpt_l_chain"/>
</dbReference>
<evidence type="ECO:0000313" key="8">
    <source>
        <dbReference type="EMBL" id="MDH0364723.1"/>
    </source>
</evidence>
<feature type="transmembrane region" description="Helical" evidence="7">
    <location>
        <begin position="126"/>
        <end position="144"/>
    </location>
</feature>
<feature type="transmembrane region" description="Helical" evidence="7">
    <location>
        <begin position="201"/>
        <end position="218"/>
    </location>
</feature>
<dbReference type="Pfam" id="PF02417">
    <property type="entry name" value="Chromate_transp"/>
    <property type="match status" value="2"/>
</dbReference>
<sequence>MNETTSAAAISSAAPRSYTLWQLIAYFLRLGALGFGGPVALAGYMDRDLVERRQWFTEADYKEGLALAQLAPGPLAAQLAIYLGFVHYSFLGATLVGLAFVLPSFLMVIGLGWAYTHFGGLGWMQAVFYGVSSAVIGIIAISTWKLSTKNIGKDKLQWAIFAVAAAVTIITQSEELWLFLGAGVLVWLLRAPPKFIKPSSTLHSSAIPLLALLGLSNVDWTKLWQITKYFFYAGSFVFGSGLAIVPFLYSGVVKEYGWLTDHQFLDAVAVAMITPGPVVVTTGFIGFLVADFWGAVAAALATFLPCYLFTVLPAPYFKKYGKKPGIVAFVDGVTAAAIGSLAGAVVVIGVRSIKDVPTALLALGTAALLWKFKKLPEPIVVAAAALIGLVVYPLVTHS</sequence>
<dbReference type="Proteomes" id="UP001158297">
    <property type="component" value="Unassembled WGS sequence"/>
</dbReference>
<dbReference type="PANTHER" id="PTHR33567:SF3">
    <property type="entry name" value="CHROMATE ION TRANSPORTER (EUROFUNG)"/>
    <property type="match status" value="1"/>
</dbReference>